<evidence type="ECO:0000313" key="1">
    <source>
        <dbReference type="EMBL" id="KPJ64915.1"/>
    </source>
</evidence>
<accession>A0A0S7XRP1</accession>
<sequence>RTSVRLDGYGARLSQTNDAGEETYFLLKCGQAENHYDPDELSFHYYARGVPLALDYACMYFPSNNQPWYHNRVSFDHRSEYARGDLTDFVVLDAADYVAGEMAINYLEWVPESPDDKHGRADAKPPQRVDSSAWERRVLLSRAGDYIVISDSLDSTLPTDWSLHVLATGAEAADNKVHFAGQLGVDLDVYFDGHPNDQVVIGEWTHGQQDRASKRHYCSLQPIVDVAGETQHFVRLHREPGEDYRALLLPRKPDDSPIAVDLLECGFKLSGRGWEEWALLSGPLTVLAEEQWPIVADDEVRFRGRAGLIRRTEEATTLCLLSGDRLSLGPCHIEGQGPISLTYRADSITGLSGGIRKRVTIYWAKLADAQPELLVDGQRHGAAYNVMRWWGRTLHQLVFTLPEGEHRLQIRW</sequence>
<dbReference type="Proteomes" id="UP000052020">
    <property type="component" value="Unassembled WGS sequence"/>
</dbReference>
<feature type="non-terminal residue" evidence="1">
    <location>
        <position position="1"/>
    </location>
</feature>
<name>A0A0S7XRP1_9BACT</name>
<comment type="caution">
    <text evidence="1">The sequence shown here is derived from an EMBL/GenBank/DDBJ whole genome shotgun (WGS) entry which is preliminary data.</text>
</comment>
<dbReference type="AlphaFoldDB" id="A0A0S7XRP1"/>
<dbReference type="Gene3D" id="2.70.98.70">
    <property type="match status" value="1"/>
</dbReference>
<dbReference type="EMBL" id="LIZY01000002">
    <property type="protein sequence ID" value="KPJ64915.1"/>
    <property type="molecule type" value="Genomic_DNA"/>
</dbReference>
<proteinExistence type="predicted"/>
<evidence type="ECO:0008006" key="3">
    <source>
        <dbReference type="Google" id="ProtNLM"/>
    </source>
</evidence>
<protein>
    <recommendedName>
        <fullName evidence="3">Heparinase</fullName>
    </recommendedName>
</protein>
<evidence type="ECO:0000313" key="2">
    <source>
        <dbReference type="Proteomes" id="UP000052020"/>
    </source>
</evidence>
<reference evidence="1 2" key="1">
    <citation type="journal article" date="2015" name="Microbiome">
        <title>Genomic resolution of linkages in carbon, nitrogen, and sulfur cycling among widespread estuary sediment bacteria.</title>
        <authorList>
            <person name="Baker B.J."/>
            <person name="Lazar C.S."/>
            <person name="Teske A.P."/>
            <person name="Dick G.J."/>
        </authorList>
    </citation>
    <scope>NUCLEOTIDE SEQUENCE [LARGE SCALE GENOMIC DNA]</scope>
    <source>
        <strain evidence="1">DG_56</strain>
    </source>
</reference>
<gene>
    <name evidence="1" type="ORF">AMK68_00075</name>
</gene>
<organism evidence="1 2">
    <name type="scientific">candidate division KD3-62 bacterium DG_56</name>
    <dbReference type="NCBI Taxonomy" id="1704032"/>
    <lineage>
        <taxon>Bacteria</taxon>
        <taxon>candidate division KD3-62</taxon>
    </lineage>
</organism>